<feature type="domain" description="DSBA-like thioredoxin" evidence="1">
    <location>
        <begin position="17"/>
        <end position="203"/>
    </location>
</feature>
<gene>
    <name evidence="2" type="ORF">FHW14_001201</name>
</gene>
<dbReference type="InterPro" id="IPR036249">
    <property type="entry name" value="Thioredoxin-like_sf"/>
</dbReference>
<comment type="caution">
    <text evidence="2">The sequence shown here is derived from an EMBL/GenBank/DDBJ whole genome shotgun (WGS) entry which is preliminary data.</text>
</comment>
<dbReference type="RefSeq" id="WP_184508968.1">
    <property type="nucleotide sequence ID" value="NZ_JACHVT010000002.1"/>
</dbReference>
<dbReference type="PANTHER" id="PTHR13887:SF41">
    <property type="entry name" value="THIOREDOXIN SUPERFAMILY PROTEIN"/>
    <property type="match status" value="1"/>
</dbReference>
<dbReference type="Gene3D" id="3.40.30.10">
    <property type="entry name" value="Glutaredoxin"/>
    <property type="match status" value="1"/>
</dbReference>
<keyword evidence="2" id="KW-0413">Isomerase</keyword>
<dbReference type="EMBL" id="JACHVT010000002">
    <property type="protein sequence ID" value="MBB2986052.1"/>
    <property type="molecule type" value="Genomic_DNA"/>
</dbReference>
<dbReference type="SUPFAM" id="SSF52833">
    <property type="entry name" value="Thioredoxin-like"/>
    <property type="match status" value="1"/>
</dbReference>
<reference evidence="2 3" key="1">
    <citation type="submission" date="2020-08" db="EMBL/GenBank/DDBJ databases">
        <title>Genomic Encyclopedia of Type Strains, Phase IV (KMG-V): Genome sequencing to study the core and pangenomes of soil and plant-associated prokaryotes.</title>
        <authorList>
            <person name="Whitman W."/>
        </authorList>
    </citation>
    <scope>NUCLEOTIDE SEQUENCE [LARGE SCALE GENOMIC DNA]</scope>
    <source>
        <strain evidence="2 3">B3ACCR2</strain>
    </source>
</reference>
<evidence type="ECO:0000313" key="2">
    <source>
        <dbReference type="EMBL" id="MBB2986052.1"/>
    </source>
</evidence>
<name>A0A839PZ34_9MICO</name>
<accession>A0A839PZ34</accession>
<dbReference type="AlphaFoldDB" id="A0A839PZ34"/>
<organism evidence="2 3">
    <name type="scientific">Terracoccus luteus</name>
    <dbReference type="NCBI Taxonomy" id="53356"/>
    <lineage>
        <taxon>Bacteria</taxon>
        <taxon>Bacillati</taxon>
        <taxon>Actinomycetota</taxon>
        <taxon>Actinomycetes</taxon>
        <taxon>Micrococcales</taxon>
        <taxon>Intrasporangiaceae</taxon>
        <taxon>Terracoccus</taxon>
    </lineage>
</organism>
<dbReference type="Pfam" id="PF01323">
    <property type="entry name" value="DSBA"/>
    <property type="match status" value="1"/>
</dbReference>
<dbReference type="InterPro" id="IPR001853">
    <property type="entry name" value="DSBA-like_thioredoxin_dom"/>
</dbReference>
<evidence type="ECO:0000259" key="1">
    <source>
        <dbReference type="Pfam" id="PF01323"/>
    </source>
</evidence>
<evidence type="ECO:0000313" key="3">
    <source>
        <dbReference type="Proteomes" id="UP000590811"/>
    </source>
</evidence>
<protein>
    <submittedName>
        <fullName evidence="2">Putative DsbA family dithiol-disulfide isomerase</fullName>
    </submittedName>
</protein>
<dbReference type="GO" id="GO:0016491">
    <property type="term" value="F:oxidoreductase activity"/>
    <property type="evidence" value="ECO:0007669"/>
    <property type="project" value="InterPro"/>
</dbReference>
<sequence length="214" mass="22684">MSTTNQQVADSSTAVDLELWGDLVSPLSWVVKQRLEAAVHAFERPSDVTVTWRALVQGPTDEDAVRRAVADAAEGARSGDDDELVGFDPERIVPADSRDAQRLIALALAQGGHGLQSAAVERFCRAHFAEGLDIADHQVLQRLGAECGLDERRTAAVLAADDYEDAVRADEDAARSLGITQVPVVVANRSAALTGARSADDYLALLRGVVTAAG</sequence>
<dbReference type="GO" id="GO:0016853">
    <property type="term" value="F:isomerase activity"/>
    <property type="evidence" value="ECO:0007669"/>
    <property type="project" value="UniProtKB-KW"/>
</dbReference>
<dbReference type="PANTHER" id="PTHR13887">
    <property type="entry name" value="GLUTATHIONE S-TRANSFERASE KAPPA"/>
    <property type="match status" value="1"/>
</dbReference>
<proteinExistence type="predicted"/>
<dbReference type="Proteomes" id="UP000590811">
    <property type="component" value="Unassembled WGS sequence"/>
</dbReference>